<dbReference type="PANTHER" id="PTHR11011">
    <property type="entry name" value="MALE STERILITY PROTEIN 2-RELATED"/>
    <property type="match status" value="1"/>
</dbReference>
<comment type="catalytic activity">
    <reaction evidence="1">
        <text>a long-chain fatty acyl-CoA + 2 NADPH + 2 H(+) = a long-chain primary fatty alcohol + 2 NADP(+) + CoA</text>
        <dbReference type="Rhea" id="RHEA:52716"/>
        <dbReference type="ChEBI" id="CHEBI:15378"/>
        <dbReference type="ChEBI" id="CHEBI:57287"/>
        <dbReference type="ChEBI" id="CHEBI:57783"/>
        <dbReference type="ChEBI" id="CHEBI:58349"/>
        <dbReference type="ChEBI" id="CHEBI:77396"/>
        <dbReference type="ChEBI" id="CHEBI:83139"/>
        <dbReference type="EC" id="1.2.1.84"/>
    </reaction>
</comment>
<evidence type="ECO:0000256" key="1">
    <source>
        <dbReference type="RuleBase" id="RU363097"/>
    </source>
</evidence>
<evidence type="ECO:0000313" key="3">
    <source>
        <dbReference type="EMBL" id="GMT21776.1"/>
    </source>
</evidence>
<dbReference type="InterPro" id="IPR026055">
    <property type="entry name" value="FAR"/>
</dbReference>
<accession>A0AAV5VQR8</accession>
<keyword evidence="1" id="KW-0443">Lipid metabolism</keyword>
<feature type="domain" description="Thioester reductase (TE)" evidence="2">
    <location>
        <begin position="20"/>
        <end position="229"/>
    </location>
</feature>
<proteinExistence type="inferred from homology"/>
<dbReference type="PANTHER" id="PTHR11011:SF45">
    <property type="entry name" value="FATTY ACYL-COA REDUCTASE CG8306-RELATED"/>
    <property type="match status" value="1"/>
</dbReference>
<protein>
    <recommendedName>
        <fullName evidence="1">Fatty acyl-CoA reductase</fullName>
        <ecNumber evidence="1">1.2.1.84</ecNumber>
    </recommendedName>
</protein>
<dbReference type="AlphaFoldDB" id="A0AAV5VQR8"/>
<dbReference type="InterPro" id="IPR013120">
    <property type="entry name" value="FAR_NAD-bd"/>
</dbReference>
<dbReference type="Proteomes" id="UP001432322">
    <property type="component" value="Unassembled WGS sequence"/>
</dbReference>
<evidence type="ECO:0000259" key="2">
    <source>
        <dbReference type="Pfam" id="PF07993"/>
    </source>
</evidence>
<keyword evidence="1" id="KW-0560">Oxidoreductase</keyword>
<keyword evidence="1" id="KW-0444">Lipid biosynthesis</keyword>
<dbReference type="EMBL" id="BTSY01000004">
    <property type="protein sequence ID" value="GMT21776.1"/>
    <property type="molecule type" value="Genomic_DNA"/>
</dbReference>
<dbReference type="GO" id="GO:0080019">
    <property type="term" value="F:alcohol-forming very long-chain fatty acyl-CoA reductase activity"/>
    <property type="evidence" value="ECO:0007669"/>
    <property type="project" value="InterPro"/>
</dbReference>
<sequence>MESISLPNFNHIYKDRSIFLTGASGLVGKVVVEKLIHALPGVNTIFILIRASRGKSGAERWKEIEKMELFNRIRRDCPDRLSKVVPVEGDITLPDLGISTTDMRRILEETSVVMHCAATVRFDEPLAAAVEINMRGATRVVSLAHRMPKLECFLHCSTTFVNADKVGHPIEEKVYPAPCDPHKLMEASDWMPDSLYGAIGEEASKAYSNTYCFTKALSEAESVCNEESRNRFDLPYLQHLVVDEAASLPTIIFRPAIIAGVWKDGIPG</sequence>
<feature type="non-terminal residue" evidence="3">
    <location>
        <position position="268"/>
    </location>
</feature>
<evidence type="ECO:0000313" key="4">
    <source>
        <dbReference type="Proteomes" id="UP001432322"/>
    </source>
</evidence>
<dbReference type="Pfam" id="PF07993">
    <property type="entry name" value="NAD_binding_4"/>
    <property type="match status" value="1"/>
</dbReference>
<dbReference type="EC" id="1.2.1.84" evidence="1"/>
<name>A0AAV5VQR8_9BILA</name>
<dbReference type="GO" id="GO:0005777">
    <property type="term" value="C:peroxisome"/>
    <property type="evidence" value="ECO:0007669"/>
    <property type="project" value="TreeGrafter"/>
</dbReference>
<dbReference type="CDD" id="cd05236">
    <property type="entry name" value="FAR-N_SDR_e"/>
    <property type="match status" value="1"/>
</dbReference>
<comment type="similarity">
    <text evidence="1">Belongs to the fatty acyl-CoA reductase family.</text>
</comment>
<gene>
    <name evidence="3" type="ORF">PFISCL1PPCAC_13073</name>
</gene>
<dbReference type="GO" id="GO:0102965">
    <property type="term" value="F:alcohol-forming long-chain fatty acyl-CoA reductase activity"/>
    <property type="evidence" value="ECO:0007669"/>
    <property type="project" value="UniProtKB-EC"/>
</dbReference>
<keyword evidence="1" id="KW-0521">NADP</keyword>
<dbReference type="SUPFAM" id="SSF51735">
    <property type="entry name" value="NAD(P)-binding Rossmann-fold domains"/>
    <property type="match status" value="1"/>
</dbReference>
<dbReference type="Gene3D" id="3.40.50.720">
    <property type="entry name" value="NAD(P)-binding Rossmann-like Domain"/>
    <property type="match status" value="1"/>
</dbReference>
<dbReference type="GO" id="GO:0035336">
    <property type="term" value="P:long-chain fatty-acyl-CoA metabolic process"/>
    <property type="evidence" value="ECO:0007669"/>
    <property type="project" value="TreeGrafter"/>
</dbReference>
<reference evidence="3" key="1">
    <citation type="submission" date="2023-10" db="EMBL/GenBank/DDBJ databases">
        <title>Genome assembly of Pristionchus species.</title>
        <authorList>
            <person name="Yoshida K."/>
            <person name="Sommer R.J."/>
        </authorList>
    </citation>
    <scope>NUCLEOTIDE SEQUENCE</scope>
    <source>
        <strain evidence="3">RS5133</strain>
    </source>
</reference>
<organism evidence="3 4">
    <name type="scientific">Pristionchus fissidentatus</name>
    <dbReference type="NCBI Taxonomy" id="1538716"/>
    <lineage>
        <taxon>Eukaryota</taxon>
        <taxon>Metazoa</taxon>
        <taxon>Ecdysozoa</taxon>
        <taxon>Nematoda</taxon>
        <taxon>Chromadorea</taxon>
        <taxon>Rhabditida</taxon>
        <taxon>Rhabditina</taxon>
        <taxon>Diplogasteromorpha</taxon>
        <taxon>Diplogasteroidea</taxon>
        <taxon>Neodiplogasteridae</taxon>
        <taxon>Pristionchus</taxon>
    </lineage>
</organism>
<comment type="caution">
    <text evidence="3">The sequence shown here is derived from an EMBL/GenBank/DDBJ whole genome shotgun (WGS) entry which is preliminary data.</text>
</comment>
<dbReference type="InterPro" id="IPR036291">
    <property type="entry name" value="NAD(P)-bd_dom_sf"/>
</dbReference>
<keyword evidence="4" id="KW-1185">Reference proteome</keyword>
<comment type="function">
    <text evidence="1">Catalyzes the reduction of fatty acyl-CoA to fatty alcohols.</text>
</comment>